<protein>
    <recommendedName>
        <fullName evidence="4">DUF2690 domain-containing protein</fullName>
    </recommendedName>
</protein>
<dbReference type="OrthoDB" id="2863790at2"/>
<evidence type="ECO:0000313" key="3">
    <source>
        <dbReference type="Proteomes" id="UP000061839"/>
    </source>
</evidence>
<dbReference type="EMBL" id="CP011005">
    <property type="protein sequence ID" value="AJT42074.1"/>
    <property type="molecule type" value="Genomic_DNA"/>
</dbReference>
<sequence>MLNKTEVGVTSLSVAVVLLCLSSQVAGASALEGSHPEGSSCVQGTQTLKTFDLPRGQQGSKLEVVYSPRCGTKWVAIENVSGYPHEYSAILTNTNSTGRHDYALAVSTQSTGISQQTVSGSGGCVDVTMGYQNLAKGDAQVNLGQLHIC</sequence>
<dbReference type="PATRIC" id="fig|1618207.4.peg.2471"/>
<proteinExistence type="predicted"/>
<feature type="signal peptide" evidence="1">
    <location>
        <begin position="1"/>
        <end position="28"/>
    </location>
</feature>
<accession>A0A0D4C0K9</accession>
<keyword evidence="3" id="KW-1185">Reference proteome</keyword>
<dbReference type="AlphaFoldDB" id="A0A0D4C0K9"/>
<feature type="chain" id="PRO_5039342643" description="DUF2690 domain-containing protein" evidence="1">
    <location>
        <begin position="29"/>
        <end position="149"/>
    </location>
</feature>
<evidence type="ECO:0000256" key="1">
    <source>
        <dbReference type="SAM" id="SignalP"/>
    </source>
</evidence>
<evidence type="ECO:0000313" key="2">
    <source>
        <dbReference type="EMBL" id="AJT42074.1"/>
    </source>
</evidence>
<dbReference type="HOGENOM" id="CLU_1745922_0_0_11"/>
<dbReference type="InterPro" id="IPR021224">
    <property type="entry name" value="DUF2690"/>
</dbReference>
<dbReference type="Pfam" id="PF10901">
    <property type="entry name" value="DUF2690"/>
    <property type="match status" value="1"/>
</dbReference>
<keyword evidence="1" id="KW-0732">Signal</keyword>
<dbReference type="RefSeq" id="WP_045075853.1">
    <property type="nucleotide sequence ID" value="NZ_CP011005.1"/>
</dbReference>
<dbReference type="Proteomes" id="UP000061839">
    <property type="component" value="Chromosome"/>
</dbReference>
<reference evidence="2 3" key="1">
    <citation type="journal article" date="2015" name="Genome Announc.">
        <title>Complete Genome Sequencing of Protease-Producing Novel Arthrobacter sp. Strain IHBB 11108 Using PacBio Single-Molecule Real-Time Sequencing Technology.</title>
        <authorList>
            <person name="Kiran S."/>
            <person name="Swarnkar M.K."/>
            <person name="Pal M."/>
            <person name="Thakur R."/>
            <person name="Tewari R."/>
            <person name="Singh A.K."/>
            <person name="Gulati A."/>
        </authorList>
    </citation>
    <scope>NUCLEOTIDE SEQUENCE [LARGE SCALE GENOMIC DNA]</scope>
    <source>
        <strain evidence="2 3">IHBB 11108</strain>
    </source>
</reference>
<organism evidence="2 3">
    <name type="scientific">Psychromicrobium lacuslunae</name>
    <dbReference type="NCBI Taxonomy" id="1618207"/>
    <lineage>
        <taxon>Bacteria</taxon>
        <taxon>Bacillati</taxon>
        <taxon>Actinomycetota</taxon>
        <taxon>Actinomycetes</taxon>
        <taxon>Micrococcales</taxon>
        <taxon>Micrococcaceae</taxon>
        <taxon>Psychromicrobium</taxon>
    </lineage>
</organism>
<evidence type="ECO:0008006" key="4">
    <source>
        <dbReference type="Google" id="ProtNLM"/>
    </source>
</evidence>
<name>A0A0D4C0K9_9MICC</name>
<gene>
    <name evidence="2" type="ORF">UM93_12180</name>
</gene>
<dbReference type="KEGG" id="ari:UM93_12180"/>